<evidence type="ECO:0000256" key="8">
    <source>
        <dbReference type="SAM" id="Phobius"/>
    </source>
</evidence>
<keyword evidence="10" id="KW-1185">Reference proteome</keyword>
<evidence type="ECO:0000313" key="9">
    <source>
        <dbReference type="EMBL" id="KAK9764471.1"/>
    </source>
</evidence>
<keyword evidence="3" id="KW-0349">Heme</keyword>
<dbReference type="PROSITE" id="PS00593">
    <property type="entry name" value="HEME_OXYGENASE"/>
    <property type="match status" value="3"/>
</dbReference>
<gene>
    <name evidence="9" type="ORF">K7432_007988</name>
</gene>
<dbReference type="PRINTS" id="PR00088">
    <property type="entry name" value="HAEMOXYGNASE"/>
</dbReference>
<evidence type="ECO:0000256" key="5">
    <source>
        <dbReference type="ARBA" id="ARBA00023002"/>
    </source>
</evidence>
<evidence type="ECO:0000256" key="3">
    <source>
        <dbReference type="ARBA" id="ARBA00022617"/>
    </source>
</evidence>
<dbReference type="InterPro" id="IPR016084">
    <property type="entry name" value="Haem_Oase-like_multi-hlx"/>
</dbReference>
<proteinExistence type="inferred from homology"/>
<dbReference type="Gene3D" id="1.20.910.10">
    <property type="entry name" value="Heme oxygenase-like"/>
    <property type="match status" value="3"/>
</dbReference>
<dbReference type="CDD" id="cd19165">
    <property type="entry name" value="HemeO"/>
    <property type="match status" value="3"/>
</dbReference>
<keyword evidence="5" id="KW-0560">Oxidoreductase</keyword>
<dbReference type="PANTHER" id="PTHR10720">
    <property type="entry name" value="HEME OXYGENASE"/>
    <property type="match status" value="1"/>
</dbReference>
<organism evidence="9 10">
    <name type="scientific">Basidiobolus ranarum</name>
    <dbReference type="NCBI Taxonomy" id="34480"/>
    <lineage>
        <taxon>Eukaryota</taxon>
        <taxon>Fungi</taxon>
        <taxon>Fungi incertae sedis</taxon>
        <taxon>Zoopagomycota</taxon>
        <taxon>Entomophthoromycotina</taxon>
        <taxon>Basidiobolomycetes</taxon>
        <taxon>Basidiobolales</taxon>
        <taxon>Basidiobolaceae</taxon>
        <taxon>Basidiobolus</taxon>
    </lineage>
</organism>
<dbReference type="Proteomes" id="UP001479436">
    <property type="component" value="Unassembled WGS sequence"/>
</dbReference>
<protein>
    <recommendedName>
        <fullName evidence="2">heme oxygenase (biliverdin-producing)</fullName>
        <ecNumber evidence="2">1.14.14.18</ecNumber>
    </recommendedName>
</protein>
<keyword evidence="8" id="KW-1133">Transmembrane helix</keyword>
<dbReference type="EC" id="1.14.14.18" evidence="2"/>
<evidence type="ECO:0000256" key="2">
    <source>
        <dbReference type="ARBA" id="ARBA00012360"/>
    </source>
</evidence>
<comment type="catalytic activity">
    <reaction evidence="7">
        <text>heme b + 3 reduced [NADPH--hemoprotein reductase] + 3 O2 = biliverdin IXalpha + CO + Fe(2+) + 3 oxidized [NADPH--hemoprotein reductase] + 3 H2O + H(+)</text>
        <dbReference type="Rhea" id="RHEA:21764"/>
        <dbReference type="Rhea" id="RHEA-COMP:11964"/>
        <dbReference type="Rhea" id="RHEA-COMP:11965"/>
        <dbReference type="ChEBI" id="CHEBI:15377"/>
        <dbReference type="ChEBI" id="CHEBI:15378"/>
        <dbReference type="ChEBI" id="CHEBI:15379"/>
        <dbReference type="ChEBI" id="CHEBI:17245"/>
        <dbReference type="ChEBI" id="CHEBI:29033"/>
        <dbReference type="ChEBI" id="CHEBI:57618"/>
        <dbReference type="ChEBI" id="CHEBI:57991"/>
        <dbReference type="ChEBI" id="CHEBI:58210"/>
        <dbReference type="ChEBI" id="CHEBI:60344"/>
        <dbReference type="EC" id="1.14.14.18"/>
    </reaction>
</comment>
<dbReference type="SUPFAM" id="SSF48613">
    <property type="entry name" value="Heme oxygenase-like"/>
    <property type="match status" value="3"/>
</dbReference>
<dbReference type="EMBL" id="JASJQH010000422">
    <property type="protein sequence ID" value="KAK9764471.1"/>
    <property type="molecule type" value="Genomic_DNA"/>
</dbReference>
<keyword evidence="6" id="KW-0408">Iron</keyword>
<evidence type="ECO:0000256" key="6">
    <source>
        <dbReference type="ARBA" id="ARBA00023004"/>
    </source>
</evidence>
<dbReference type="InterPro" id="IPR018207">
    <property type="entry name" value="Haem_oxygenase_CS"/>
</dbReference>
<comment type="caution">
    <text evidence="9">The sequence shown here is derived from an EMBL/GenBank/DDBJ whole genome shotgun (WGS) entry which is preliminary data.</text>
</comment>
<sequence>MAPKEVEGLGNVYEDTTQCPAFENGCPYAALTAELANVQATELCPAFKEGCPFTNKNSEEIKALLESIPKSHKPCPAFTSEGQSSLNACPEGLSLFEALKELRTDLFLQEDAVILAEELKNGTHSVHRLAERSVFVKRYMKAEVDRETYKKFMVSLYFVYSALEEALGNNAGDARVSLIHFPKELERKNSLIADLKYFGVESLHDLKASPAVQNYINVINDAAQNNPALLIAHSYTRYLGDLSGGQILSKRIKKSLNLSGDEGTKFYNFNHIEDLKEFKNMYRDRLNQINVNKETKDQIVKEAIRSFELNIDMFAEFDHVVTAPVVNEQASLAKLMREGTHTVHRLAESSTFIKQYMRGHVTAEVYGQFLISLYHVYKALEEELRKQAADERIALIHFPKELSRTESLIKDLEFYNGPEWASNAEPSPATLRYVEGIREASKRNPALLVAHSYTRYLGDLSGGQILGKKTQKSLNLPLDNTGIQFYTFKNIDDVNTFKNMYRERLDMIESDEKLRTEIITECIRSFEYNIGIFSEFDHTVKEESNEEPGLANALKRGTMAVHRLAENCVFIKRYMKGEVDRKSYGKFLLSLYYVYMTLEEELRKNALNEQISLIHFPQELERTTAIIKDLVYFHGPNWKENASPSPATQSYMKAIKELGEKDPVMLVAHSYTRYLGDLSGGQILAKKIQKSLNLPETAGTHFYQFPRINDMNDFKNFYRERLNAITVDQKTKEALVAEAGRAFELNISIFSELDVVTVKEENKLEFGNVVLVLAWVVLIISYLYKFGYLNGLSTLF</sequence>
<reference evidence="9 10" key="1">
    <citation type="submission" date="2023-04" db="EMBL/GenBank/DDBJ databases">
        <title>Genome of Basidiobolus ranarum AG-B5.</title>
        <authorList>
            <person name="Stajich J.E."/>
            <person name="Carter-House D."/>
            <person name="Gryganskyi A."/>
        </authorList>
    </citation>
    <scope>NUCLEOTIDE SEQUENCE [LARGE SCALE GENOMIC DNA]</scope>
    <source>
        <strain evidence="9 10">AG-B5</strain>
    </source>
</reference>
<dbReference type="InterPro" id="IPR002051">
    <property type="entry name" value="Haem_Oase"/>
</dbReference>
<feature type="transmembrane region" description="Helical" evidence="8">
    <location>
        <begin position="766"/>
        <end position="784"/>
    </location>
</feature>
<keyword evidence="4" id="KW-0479">Metal-binding</keyword>
<comment type="similarity">
    <text evidence="1">Belongs to the heme oxygenase family.</text>
</comment>
<evidence type="ECO:0000256" key="1">
    <source>
        <dbReference type="ARBA" id="ARBA00006134"/>
    </source>
</evidence>
<evidence type="ECO:0000256" key="7">
    <source>
        <dbReference type="ARBA" id="ARBA00048328"/>
    </source>
</evidence>
<keyword evidence="8" id="KW-0812">Transmembrane</keyword>
<keyword evidence="8" id="KW-0472">Membrane</keyword>
<dbReference type="InterPro" id="IPR016053">
    <property type="entry name" value="Haem_Oase-like"/>
</dbReference>
<dbReference type="Pfam" id="PF01126">
    <property type="entry name" value="Heme_oxygenase"/>
    <property type="match status" value="3"/>
</dbReference>
<dbReference type="PANTHER" id="PTHR10720:SF0">
    <property type="entry name" value="HEME OXYGENASE"/>
    <property type="match status" value="1"/>
</dbReference>
<name>A0ABR2WSS7_9FUNG</name>
<evidence type="ECO:0000313" key="10">
    <source>
        <dbReference type="Proteomes" id="UP001479436"/>
    </source>
</evidence>
<evidence type="ECO:0000256" key="4">
    <source>
        <dbReference type="ARBA" id="ARBA00022723"/>
    </source>
</evidence>
<accession>A0ABR2WSS7</accession>